<accession>A0A382B7X5</accession>
<feature type="region of interest" description="Disordered" evidence="1">
    <location>
        <begin position="36"/>
        <end position="69"/>
    </location>
</feature>
<proteinExistence type="predicted"/>
<dbReference type="AlphaFoldDB" id="A0A382B7X5"/>
<dbReference type="EMBL" id="UINC01028615">
    <property type="protein sequence ID" value="SVB09906.1"/>
    <property type="molecule type" value="Genomic_DNA"/>
</dbReference>
<name>A0A382B7X5_9ZZZZ</name>
<evidence type="ECO:0000256" key="1">
    <source>
        <dbReference type="SAM" id="MobiDB-lite"/>
    </source>
</evidence>
<organism evidence="2">
    <name type="scientific">marine metagenome</name>
    <dbReference type="NCBI Taxonomy" id="408172"/>
    <lineage>
        <taxon>unclassified sequences</taxon>
        <taxon>metagenomes</taxon>
        <taxon>ecological metagenomes</taxon>
    </lineage>
</organism>
<feature type="region of interest" description="Disordered" evidence="1">
    <location>
        <begin position="1"/>
        <end position="22"/>
    </location>
</feature>
<sequence length="69" mass="7595">MAGTEGCKTARLSESHKAGLSSDWSLQLDSMKAESLVIPDQQRRGEYVPGPCTHRPSHHESRQHPKSVA</sequence>
<protein>
    <submittedName>
        <fullName evidence="2">Uncharacterized protein</fullName>
    </submittedName>
</protein>
<gene>
    <name evidence="2" type="ORF">METZ01_LOCUS162760</name>
</gene>
<reference evidence="2" key="1">
    <citation type="submission" date="2018-05" db="EMBL/GenBank/DDBJ databases">
        <authorList>
            <person name="Lanie J.A."/>
            <person name="Ng W.-L."/>
            <person name="Kazmierczak K.M."/>
            <person name="Andrzejewski T.M."/>
            <person name="Davidsen T.M."/>
            <person name="Wayne K.J."/>
            <person name="Tettelin H."/>
            <person name="Glass J.I."/>
            <person name="Rusch D."/>
            <person name="Podicherti R."/>
            <person name="Tsui H.-C.T."/>
            <person name="Winkler M.E."/>
        </authorList>
    </citation>
    <scope>NUCLEOTIDE SEQUENCE</scope>
</reference>
<evidence type="ECO:0000313" key="2">
    <source>
        <dbReference type="EMBL" id="SVB09906.1"/>
    </source>
</evidence>